<evidence type="ECO:0000313" key="1">
    <source>
        <dbReference type="EMBL" id="KAI9913910.1"/>
    </source>
</evidence>
<accession>A0ACC0W711</accession>
<evidence type="ECO:0000313" key="2">
    <source>
        <dbReference type="Proteomes" id="UP001163321"/>
    </source>
</evidence>
<keyword evidence="2" id="KW-1185">Reference proteome</keyword>
<dbReference type="Proteomes" id="UP001163321">
    <property type="component" value="Chromosome 4"/>
</dbReference>
<dbReference type="EMBL" id="CM047583">
    <property type="protein sequence ID" value="KAI9913910.1"/>
    <property type="molecule type" value="Genomic_DNA"/>
</dbReference>
<organism evidence="1 2">
    <name type="scientific">Peronosclerospora sorghi</name>
    <dbReference type="NCBI Taxonomy" id="230839"/>
    <lineage>
        <taxon>Eukaryota</taxon>
        <taxon>Sar</taxon>
        <taxon>Stramenopiles</taxon>
        <taxon>Oomycota</taxon>
        <taxon>Peronosporomycetes</taxon>
        <taxon>Peronosporales</taxon>
        <taxon>Peronosporaceae</taxon>
        <taxon>Peronosclerospora</taxon>
    </lineage>
</organism>
<comment type="caution">
    <text evidence="1">The sequence shown here is derived from an EMBL/GenBank/DDBJ whole genome shotgun (WGS) entry which is preliminary data.</text>
</comment>
<proteinExistence type="predicted"/>
<sequence length="343" mass="39931">MMLVYGLRRPSLQRQVLLQSSCNDFAHLTRFFRSTYSIRFFQNTNIRSIDLPPTKQDETEESSNTKIWNSILANHPEQHEKQGGDLLYEYPQKVQSFPCYRARKMHQKYTLKNCFFVELFWVHVGWIARSYCVLVLAERIYTKSGGEYVMEKKVFFFLSTSLFFLLSIVHPVLGQPTLFSFMTDELGSSLGFGTSILLAGLIGFRASRTVARISIVAGGKKLRFTTHKFFGDLSTPRDVPIAYVSAHPDTTKHIILKLAHTRGFYLVDTRGTFFNRDKLERLITFRTNFQEHKSMMENKTMAHVRTDLPRVDLKAEQAQTETNVARRGPRKKQKYWRKKSKKQ</sequence>
<protein>
    <submittedName>
        <fullName evidence="1">Uncharacterized protein</fullName>
    </submittedName>
</protein>
<gene>
    <name evidence="1" type="ORF">PsorP6_006632</name>
</gene>
<name>A0ACC0W711_9STRA</name>
<reference evidence="1 2" key="1">
    <citation type="journal article" date="2022" name="bioRxiv">
        <title>The genome of the oomycete Peronosclerospora sorghi, a cosmopolitan pathogen of maize and sorghum, is inflated with dispersed pseudogenes.</title>
        <authorList>
            <person name="Fletcher K."/>
            <person name="Martin F."/>
            <person name="Isakeit T."/>
            <person name="Cavanaugh K."/>
            <person name="Magill C."/>
            <person name="Michelmore R."/>
        </authorList>
    </citation>
    <scope>NUCLEOTIDE SEQUENCE [LARGE SCALE GENOMIC DNA]</scope>
    <source>
        <strain evidence="1">P6</strain>
    </source>
</reference>